<dbReference type="Proteomes" id="UP000315423">
    <property type="component" value="Unassembled WGS sequence"/>
</dbReference>
<evidence type="ECO:0000313" key="1">
    <source>
        <dbReference type="EMBL" id="TKY92177.1"/>
    </source>
</evidence>
<name>A0AC61SC52_9EURY</name>
<reference evidence="1" key="1">
    <citation type="submission" date="2018-09" db="EMBL/GenBank/DDBJ databases">
        <title>A genomic encyclopedia of anaerobic methanotrophic archaea.</title>
        <authorList>
            <person name="Skennerton C.T."/>
            <person name="Chadwick G.L."/>
            <person name="Laso-Perez R."/>
            <person name="Leu A.O."/>
            <person name="Speth D.R."/>
            <person name="Yu H."/>
            <person name="Morgan-Lang C."/>
            <person name="Hatzenpichler R."/>
            <person name="Goudeau D."/>
            <person name="Malmstrom R."/>
            <person name="Woyke T."/>
            <person name="Hallam S."/>
            <person name="Tyson G.W."/>
            <person name="Wegener G."/>
            <person name="Boetius A."/>
            <person name="Orphan V.J."/>
        </authorList>
    </citation>
    <scope>NUCLEOTIDE SEQUENCE</scope>
    <source>
        <strain evidence="1">CONS3730D10UFb2</strain>
    </source>
</reference>
<dbReference type="EMBL" id="QYBA01000066">
    <property type="protein sequence ID" value="TKY92177.1"/>
    <property type="molecule type" value="Genomic_DNA"/>
</dbReference>
<gene>
    <name evidence="1" type="ORF">C5S46_02025</name>
</gene>
<evidence type="ECO:0000313" key="2">
    <source>
        <dbReference type="Proteomes" id="UP000315423"/>
    </source>
</evidence>
<keyword evidence="1" id="KW-0378">Hydrolase</keyword>
<dbReference type="EC" id="3.4.21.89" evidence="1"/>
<comment type="caution">
    <text evidence="1">The sequence shown here is derived from an EMBL/GenBank/DDBJ whole genome shotgun (WGS) entry which is preliminary data.</text>
</comment>
<sequence length="258" mass="29534">MSFIEQMIGGIIYSALYLCYDHPSIVIIYFFWLFLLFILYRVCINKPNSTLTILNLQKIRTSHKTYPIGKQMKRYDELSKRPKLLSVLLPLLITGSIAYIILNSFVFFAIITSGSMSPTLEIKDLVLIQNLNSDPQQGDIIMFDIEDVKMPVIHRIYSCSNSEIRTKGDACELVDNWVLDKNRIQGEAVLINGRPIVVKNIGEYLLFDESNLKITEYGSQMYRVSQVIKSIKNLGLVIFILCVLLYIFMTFAPGGSRH</sequence>
<proteinExistence type="predicted"/>
<organism evidence="1 2">
    <name type="scientific">Candidatus Methanomarinus sp</name>
    <dbReference type="NCBI Taxonomy" id="3386244"/>
    <lineage>
        <taxon>Archaea</taxon>
        <taxon>Methanobacteriati</taxon>
        <taxon>Methanobacteriota</taxon>
        <taxon>Stenosarchaea group</taxon>
        <taxon>Methanomicrobia</taxon>
        <taxon>Methanosarcinales</taxon>
        <taxon>ANME-2 cluster</taxon>
        <taxon>Candidatus Methanocomedenaceae</taxon>
        <taxon>Candidatus Methanomarinus</taxon>
    </lineage>
</organism>
<protein>
    <submittedName>
        <fullName evidence="1">Signal peptidase I</fullName>
        <ecNumber evidence="1">3.4.21.89</ecNumber>
    </submittedName>
</protein>
<accession>A0AC61SC52</accession>